<dbReference type="AlphaFoldDB" id="A0A443QJ69"/>
<accession>A0A443QJ69</accession>
<sequence>EVNILKLAAKSSSNAECRTISVRGTEDNAFIIQAKFVLIQSTALLVILFFNEIQILLLDNLTLQPVLNYSLLEYNVLDDGTDPCAHGIAAFDTSILVGGVDGRIFVFDCFSGAENLNVVFKDILRKHESHIIDIHSDQNHVISCDVSGTIIVWNYCDGKYSVRVKFDPVPSDPCTCICVLNQFVVAALSTGKLRIYGIDKKRLLSEAIAHAKCITALDVCPLNNLR</sequence>
<gene>
    <name evidence="2" type="ORF">B4U79_16550</name>
</gene>
<feature type="non-terminal residue" evidence="2">
    <location>
        <position position="1"/>
    </location>
</feature>
<protein>
    <submittedName>
        <fullName evidence="2">WD repeat-containing protein 54-like protein</fullName>
    </submittedName>
</protein>
<feature type="domain" description="WD repeat-containing protein 54 beta-propeller" evidence="1">
    <location>
        <begin position="30"/>
        <end position="219"/>
    </location>
</feature>
<dbReference type="InterPro" id="IPR036322">
    <property type="entry name" value="WD40_repeat_dom_sf"/>
</dbReference>
<evidence type="ECO:0000259" key="1">
    <source>
        <dbReference type="Pfam" id="PF21031"/>
    </source>
</evidence>
<comment type="caution">
    <text evidence="2">The sequence shown here is derived from an EMBL/GenBank/DDBJ whole genome shotgun (WGS) entry which is preliminary data.</text>
</comment>
<dbReference type="Pfam" id="PF21031">
    <property type="entry name" value="WDR54"/>
    <property type="match status" value="1"/>
</dbReference>
<evidence type="ECO:0000313" key="2">
    <source>
        <dbReference type="EMBL" id="RWS03053.1"/>
    </source>
</evidence>
<proteinExistence type="predicted"/>
<organism evidence="2 3">
    <name type="scientific">Dinothrombium tinctorium</name>
    <dbReference type="NCBI Taxonomy" id="1965070"/>
    <lineage>
        <taxon>Eukaryota</taxon>
        <taxon>Metazoa</taxon>
        <taxon>Ecdysozoa</taxon>
        <taxon>Arthropoda</taxon>
        <taxon>Chelicerata</taxon>
        <taxon>Arachnida</taxon>
        <taxon>Acari</taxon>
        <taxon>Acariformes</taxon>
        <taxon>Trombidiformes</taxon>
        <taxon>Prostigmata</taxon>
        <taxon>Anystina</taxon>
        <taxon>Parasitengona</taxon>
        <taxon>Trombidioidea</taxon>
        <taxon>Trombidiidae</taxon>
        <taxon>Dinothrombium</taxon>
    </lineage>
</organism>
<dbReference type="InterPro" id="IPR015943">
    <property type="entry name" value="WD40/YVTN_repeat-like_dom_sf"/>
</dbReference>
<keyword evidence="3" id="KW-1185">Reference proteome</keyword>
<evidence type="ECO:0000313" key="3">
    <source>
        <dbReference type="Proteomes" id="UP000285301"/>
    </source>
</evidence>
<dbReference type="STRING" id="1965070.A0A443QJ69"/>
<name>A0A443QJ69_9ACAR</name>
<dbReference type="EMBL" id="NCKU01006909">
    <property type="protein sequence ID" value="RWS03053.1"/>
    <property type="molecule type" value="Genomic_DNA"/>
</dbReference>
<dbReference type="OrthoDB" id="756370at2759"/>
<dbReference type="Proteomes" id="UP000285301">
    <property type="component" value="Unassembled WGS sequence"/>
</dbReference>
<dbReference type="InterPro" id="IPR049546">
    <property type="entry name" value="WDR54_beta_prop"/>
</dbReference>
<dbReference type="Gene3D" id="2.130.10.10">
    <property type="entry name" value="YVTN repeat-like/Quinoprotein amine dehydrogenase"/>
    <property type="match status" value="1"/>
</dbReference>
<dbReference type="SUPFAM" id="SSF50978">
    <property type="entry name" value="WD40 repeat-like"/>
    <property type="match status" value="1"/>
</dbReference>
<reference evidence="2 3" key="1">
    <citation type="journal article" date="2018" name="Gigascience">
        <title>Genomes of trombidid mites reveal novel predicted allergens and laterally-transferred genes associated with secondary metabolism.</title>
        <authorList>
            <person name="Dong X."/>
            <person name="Chaisiri K."/>
            <person name="Xia D."/>
            <person name="Armstrong S.D."/>
            <person name="Fang Y."/>
            <person name="Donnelly M.J."/>
            <person name="Kadowaki T."/>
            <person name="McGarry J.W."/>
            <person name="Darby A.C."/>
            <person name="Makepeace B.L."/>
        </authorList>
    </citation>
    <scope>NUCLEOTIDE SEQUENCE [LARGE SCALE GENOMIC DNA]</scope>
    <source>
        <strain evidence="2">UoL-WK</strain>
    </source>
</reference>